<keyword evidence="2" id="KW-0378">Hydrolase</keyword>
<gene>
    <name evidence="2" type="ORF">SAMN05444358_1261</name>
</gene>
<keyword evidence="3" id="KW-1185">Reference proteome</keyword>
<keyword evidence="2" id="KW-0540">Nuclease</keyword>
<keyword evidence="2" id="KW-0255">Endonuclease</keyword>
<evidence type="ECO:0000259" key="1">
    <source>
        <dbReference type="SMART" id="SM00382"/>
    </source>
</evidence>
<dbReference type="SUPFAM" id="SSF52540">
    <property type="entry name" value="P-loop containing nucleoside triphosphate hydrolases"/>
    <property type="match status" value="1"/>
</dbReference>
<organism evidence="2 3">
    <name type="scientific">Ruegeria halocynthiae</name>
    <dbReference type="NCBI Taxonomy" id="985054"/>
    <lineage>
        <taxon>Bacteria</taxon>
        <taxon>Pseudomonadati</taxon>
        <taxon>Pseudomonadota</taxon>
        <taxon>Alphaproteobacteria</taxon>
        <taxon>Rhodobacterales</taxon>
        <taxon>Roseobacteraceae</taxon>
        <taxon>Ruegeria</taxon>
    </lineage>
</organism>
<reference evidence="3" key="1">
    <citation type="submission" date="2016-10" db="EMBL/GenBank/DDBJ databases">
        <authorList>
            <person name="Varghese N."/>
            <person name="Submissions S."/>
        </authorList>
    </citation>
    <scope>NUCLEOTIDE SEQUENCE [LARGE SCALE GENOMIC DNA]</scope>
    <source>
        <strain evidence="3">DSM 27839</strain>
    </source>
</reference>
<dbReference type="EMBL" id="FNNP01000026">
    <property type="protein sequence ID" value="SDX97791.1"/>
    <property type="molecule type" value="Genomic_DNA"/>
</dbReference>
<dbReference type="Proteomes" id="UP000183400">
    <property type="component" value="Unassembled WGS sequence"/>
</dbReference>
<sequence>MKERFLLPNDVSQPPSLPLGTVSDRAFEIAIFESAKSTVAKILGAEFTNQVELTSPSADRGRDVVIRDYTPAKLFNLELGAEGVPKQVFIECKLTNKRRLTLEHVAANVLQIEPAPNSIFLIVTNGTLTPRAASVIERQCRRVGTDFLLIDAWNIAACLPDIVSQDLVSEQQSEKLLSYQVLRDGKHKDQFIVHFVVRSTPETPLQFDFSLHSTRDWVGKTDDPSGGTLRAGDLGCWSIDLAPRGLSTPRSLTVSVSIDGQRELHEIPLVTSDDIARIPLFESPMSMELSKLRTDLLTQLLPRFVHVHGKAGSGKSRLLLELYEEAQAQGLACRFITMLDSGGVFVSTSGFGERDSTRPQEVQLSDFFQRLARIDSGGRDEVVFIDDVHKATAPILQEIVTFAFGSGGGVSLVAAGRSDPTFRRPDYEAFQRQIAEHQTPDSIRQVILGDMSDTDVRSALSSIFSDDAPGLFRLKDARTKLRPVDLVHAVHSLLERNQIQWADEERLTLSVADDATTDYFSGDEIIGSILGYRYDHLSKTRFEKFTLAGFFEVLAVLDDPTFSYAAMTSLLERTDVAKELLLLWLEPDDRSSRAVFRHGSLQDYLHNKFYSFDTAPSAREVLNFVESPPESLRTETAAAFALSDGDIDSAGASIATFAAKLRTVTNISSLDLEEDDYPHLATLYAVLQRSASHRPLLQHRCLIARAYLNSHHRAYASGFIDNLRLVGLVSALQDKKSNGLTVAGVKQLMAHALINSGDSKTALSLMHEVENFLERHEKTTAAKAIEFDMCDRLQSYYSAQSAFSAARLFFLRARGCAHQVGAPALLSLSFSAEFHLSRYLDVANSVRLAERQLKHAQTGVPERTLTHAKVNSLVANWTDQGTVPDDEQSAEFQHLRAFCKRSGFGHLVPRLDYLIAVDTMLRWRAGDEPISTVEAVISKANESARRYGYSEYIWLLASLDLVISVEQKVSQEDIARKAVWLVDHLHDQGLTFIAGDELCFQNTVALSNGLRAIHQATDQETAWRYAQKVSFSPLFLPKPSDQRKRLETVFDGQMLNHVYDPKALVPGPDGYGVILV</sequence>
<dbReference type="InterPro" id="IPR027417">
    <property type="entry name" value="P-loop_NTPase"/>
</dbReference>
<dbReference type="SMART" id="SM00382">
    <property type="entry name" value="AAA"/>
    <property type="match status" value="1"/>
</dbReference>
<dbReference type="AlphaFoldDB" id="A0A1H3G3F6"/>
<dbReference type="RefSeq" id="WP_074739667.1">
    <property type="nucleotide sequence ID" value="NZ_FNNP01000026.1"/>
</dbReference>
<evidence type="ECO:0000313" key="2">
    <source>
        <dbReference type="EMBL" id="SDX97791.1"/>
    </source>
</evidence>
<evidence type="ECO:0000313" key="3">
    <source>
        <dbReference type="Proteomes" id="UP000183400"/>
    </source>
</evidence>
<dbReference type="InterPro" id="IPR003593">
    <property type="entry name" value="AAA+_ATPase"/>
</dbReference>
<feature type="domain" description="AAA+ ATPase" evidence="1">
    <location>
        <begin position="301"/>
        <end position="441"/>
    </location>
</feature>
<name>A0A1H3G3F6_9RHOB</name>
<dbReference type="GO" id="GO:0004519">
    <property type="term" value="F:endonuclease activity"/>
    <property type="evidence" value="ECO:0007669"/>
    <property type="project" value="UniProtKB-KW"/>
</dbReference>
<protein>
    <submittedName>
        <fullName evidence="2">Restriction endonuclease</fullName>
    </submittedName>
</protein>
<proteinExistence type="predicted"/>
<accession>A0A1H3G3F6</accession>